<accession>A0ABU1VIA3</accession>
<feature type="transmembrane region" description="Helical" evidence="1">
    <location>
        <begin position="20"/>
        <end position="37"/>
    </location>
</feature>
<gene>
    <name evidence="2" type="ORF">J2X09_004990</name>
</gene>
<organism evidence="2 3">
    <name type="scientific">Hydrogenophaga laconesensis</name>
    <dbReference type="NCBI Taxonomy" id="1805971"/>
    <lineage>
        <taxon>Bacteria</taxon>
        <taxon>Pseudomonadati</taxon>
        <taxon>Pseudomonadota</taxon>
        <taxon>Betaproteobacteria</taxon>
        <taxon>Burkholderiales</taxon>
        <taxon>Comamonadaceae</taxon>
        <taxon>Hydrogenophaga</taxon>
    </lineage>
</organism>
<evidence type="ECO:0000313" key="2">
    <source>
        <dbReference type="EMBL" id="MDR7097216.1"/>
    </source>
</evidence>
<keyword evidence="3" id="KW-1185">Reference proteome</keyword>
<name>A0ABU1VIA3_9BURK</name>
<keyword evidence="1" id="KW-0812">Transmembrane</keyword>
<sequence>MKTVSRHQQTSGGDWKSPLGLALIGYYLVMAVVGLLIPDDILSANAWARKFSDFMASIVPQIDRITALGIKPDVNRFYFAVLWMSSPVAFFFSALLVLSGRQKNYPMWSMPFFKSLLFISIPAVFFSWAQFLWGVNPEMRLTKFLFAVDLARGFYTQLVFCTGVVFGIAGVTVWLAGWITGYIPRCIQEQKNG</sequence>
<feature type="transmembrane region" description="Helical" evidence="1">
    <location>
        <begin position="154"/>
        <end position="183"/>
    </location>
</feature>
<dbReference type="EMBL" id="JAVDWE010000021">
    <property type="protein sequence ID" value="MDR7097216.1"/>
    <property type="molecule type" value="Genomic_DNA"/>
</dbReference>
<comment type="caution">
    <text evidence="2">The sequence shown here is derived from an EMBL/GenBank/DDBJ whole genome shotgun (WGS) entry which is preliminary data.</text>
</comment>
<feature type="transmembrane region" description="Helical" evidence="1">
    <location>
        <begin position="77"/>
        <end position="100"/>
    </location>
</feature>
<evidence type="ECO:0000256" key="1">
    <source>
        <dbReference type="SAM" id="Phobius"/>
    </source>
</evidence>
<keyword evidence="1" id="KW-1133">Transmembrane helix</keyword>
<protein>
    <submittedName>
        <fullName evidence="2">Uncharacterized protein</fullName>
    </submittedName>
</protein>
<dbReference type="Proteomes" id="UP001265550">
    <property type="component" value="Unassembled WGS sequence"/>
</dbReference>
<feature type="transmembrane region" description="Helical" evidence="1">
    <location>
        <begin position="112"/>
        <end position="134"/>
    </location>
</feature>
<reference evidence="2 3" key="1">
    <citation type="submission" date="2023-07" db="EMBL/GenBank/DDBJ databases">
        <title>Sorghum-associated microbial communities from plants grown in Nebraska, USA.</title>
        <authorList>
            <person name="Schachtman D."/>
        </authorList>
    </citation>
    <scope>NUCLEOTIDE SEQUENCE [LARGE SCALE GENOMIC DNA]</scope>
    <source>
        <strain evidence="2 3">BE240</strain>
    </source>
</reference>
<proteinExistence type="predicted"/>
<keyword evidence="1" id="KW-0472">Membrane</keyword>
<evidence type="ECO:0000313" key="3">
    <source>
        <dbReference type="Proteomes" id="UP001265550"/>
    </source>
</evidence>
<dbReference type="RefSeq" id="WP_204734546.1">
    <property type="nucleotide sequence ID" value="NZ_JAVDWE010000021.1"/>
</dbReference>